<evidence type="ECO:0000256" key="5">
    <source>
        <dbReference type="ARBA" id="ARBA00022908"/>
    </source>
</evidence>
<dbReference type="GO" id="GO:0006310">
    <property type="term" value="P:DNA recombination"/>
    <property type="evidence" value="ECO:0007669"/>
    <property type="project" value="UniProtKB-KW"/>
</dbReference>
<dbReference type="InterPro" id="IPR002104">
    <property type="entry name" value="Integrase_catalytic"/>
</dbReference>
<sequence>MNSFKETGHMDVQKELILSWYEEELLLFETHMDNKEYSAFTIDNYKRDILFFLAYLTRKKAEKAELEEVKKIHITLFMNELKTKRKNTAATRNRRLTAVRSFYKCLMDFELVTHNPAAELEAAKEPTGRLPVYLEKEELKQFFRQVEQVSQHQYIKRNKVILGLMAFAGLRVTEIHHLDLSSIHFAQQAINVRGKGNKMRYLPLPKTLFKELADYIEHDRQYPMKGHEEAVFISRKGKRISRRRIQEITEQICGSLQSNSEGSWTRKNVSSHKLRHSFATHLVRDGKDIRTVQELLGHTNLNTTQKYTHVSDEQKEKAMDMEVKEYF</sequence>
<dbReference type="PANTHER" id="PTHR30349:SF77">
    <property type="entry name" value="TYROSINE RECOMBINASE XERC"/>
    <property type="match status" value="1"/>
</dbReference>
<dbReference type="Proteomes" id="UP000429595">
    <property type="component" value="Unassembled WGS sequence"/>
</dbReference>
<dbReference type="EMBL" id="WEIO01000006">
    <property type="protein sequence ID" value="KAB7706142.1"/>
    <property type="molecule type" value="Genomic_DNA"/>
</dbReference>
<evidence type="ECO:0000256" key="9">
    <source>
        <dbReference type="PROSITE-ProRule" id="PRU01248"/>
    </source>
</evidence>
<dbReference type="AlphaFoldDB" id="A0A6I1FEH2"/>
<feature type="domain" description="Core-binding (CB)" evidence="11">
    <location>
        <begin position="11"/>
        <end position="107"/>
    </location>
</feature>
<dbReference type="InterPro" id="IPR013762">
    <property type="entry name" value="Integrase-like_cat_sf"/>
</dbReference>
<evidence type="ECO:0000259" key="10">
    <source>
        <dbReference type="PROSITE" id="PS51898"/>
    </source>
</evidence>
<name>A0A6I1FEH2_9BACI</name>
<dbReference type="PANTHER" id="PTHR30349">
    <property type="entry name" value="PHAGE INTEGRASE-RELATED"/>
    <property type="match status" value="1"/>
</dbReference>
<keyword evidence="3" id="KW-0132">Cell division</keyword>
<dbReference type="InterPro" id="IPR010998">
    <property type="entry name" value="Integrase_recombinase_N"/>
</dbReference>
<comment type="subcellular location">
    <subcellularLocation>
        <location evidence="1">Cytoplasm</location>
    </subcellularLocation>
</comment>
<dbReference type="InterPro" id="IPR050090">
    <property type="entry name" value="Tyrosine_recombinase_XerCD"/>
</dbReference>
<evidence type="ECO:0000256" key="4">
    <source>
        <dbReference type="ARBA" id="ARBA00022829"/>
    </source>
</evidence>
<dbReference type="GO" id="GO:0015074">
    <property type="term" value="P:DNA integration"/>
    <property type="evidence" value="ECO:0007669"/>
    <property type="project" value="UniProtKB-KW"/>
</dbReference>
<dbReference type="Gene3D" id="1.10.150.130">
    <property type="match status" value="1"/>
</dbReference>
<reference evidence="12 13" key="1">
    <citation type="submission" date="2019-10" db="EMBL/GenBank/DDBJ databases">
        <title>Bacillus aerolatum sp. nov., isolated from bioaerosol of sport playgrounds.</title>
        <authorList>
            <person name="Chen P."/>
            <person name="Zhang G."/>
        </authorList>
    </citation>
    <scope>NUCLEOTIDE SEQUENCE [LARGE SCALE GENOMIC DNA]</scope>
    <source>
        <strain evidence="12 13">CX253</strain>
    </source>
</reference>
<dbReference type="Gene3D" id="1.10.443.10">
    <property type="entry name" value="Intergrase catalytic core"/>
    <property type="match status" value="1"/>
</dbReference>
<dbReference type="PROSITE" id="PS51900">
    <property type="entry name" value="CB"/>
    <property type="match status" value="1"/>
</dbReference>
<protein>
    <submittedName>
        <fullName evidence="12">Tyrosine-type recombinase/integrase</fullName>
    </submittedName>
</protein>
<evidence type="ECO:0000313" key="12">
    <source>
        <dbReference type="EMBL" id="KAB7706142.1"/>
    </source>
</evidence>
<keyword evidence="2" id="KW-0963">Cytoplasm</keyword>
<proteinExistence type="predicted"/>
<dbReference type="Pfam" id="PF00589">
    <property type="entry name" value="Phage_integrase"/>
    <property type="match status" value="1"/>
</dbReference>
<keyword evidence="5" id="KW-0229">DNA integration</keyword>
<dbReference type="InterPro" id="IPR011010">
    <property type="entry name" value="DNA_brk_join_enz"/>
</dbReference>
<evidence type="ECO:0000256" key="8">
    <source>
        <dbReference type="ARBA" id="ARBA00023306"/>
    </source>
</evidence>
<feature type="domain" description="Tyr recombinase" evidence="10">
    <location>
        <begin position="129"/>
        <end position="320"/>
    </location>
</feature>
<dbReference type="PROSITE" id="PS51898">
    <property type="entry name" value="TYR_RECOMBINASE"/>
    <property type="match status" value="1"/>
</dbReference>
<dbReference type="GO" id="GO:0051301">
    <property type="term" value="P:cell division"/>
    <property type="evidence" value="ECO:0007669"/>
    <property type="project" value="UniProtKB-KW"/>
</dbReference>
<evidence type="ECO:0000313" key="13">
    <source>
        <dbReference type="Proteomes" id="UP000429595"/>
    </source>
</evidence>
<gene>
    <name evidence="12" type="ORF">F9802_11155</name>
</gene>
<dbReference type="SUPFAM" id="SSF56349">
    <property type="entry name" value="DNA breaking-rejoining enzymes"/>
    <property type="match status" value="1"/>
</dbReference>
<keyword evidence="6 9" id="KW-0238">DNA-binding</keyword>
<evidence type="ECO:0000256" key="2">
    <source>
        <dbReference type="ARBA" id="ARBA00022490"/>
    </source>
</evidence>
<organism evidence="12 13">
    <name type="scientific">Bacillus aerolatus</name>
    <dbReference type="NCBI Taxonomy" id="2653354"/>
    <lineage>
        <taxon>Bacteria</taxon>
        <taxon>Bacillati</taxon>
        <taxon>Bacillota</taxon>
        <taxon>Bacilli</taxon>
        <taxon>Bacillales</taxon>
        <taxon>Bacillaceae</taxon>
        <taxon>Bacillus</taxon>
    </lineage>
</organism>
<dbReference type="GO" id="GO:0003677">
    <property type="term" value="F:DNA binding"/>
    <property type="evidence" value="ECO:0007669"/>
    <property type="project" value="UniProtKB-UniRule"/>
</dbReference>
<dbReference type="Pfam" id="PF02899">
    <property type="entry name" value="Phage_int_SAM_1"/>
    <property type="match status" value="1"/>
</dbReference>
<dbReference type="InterPro" id="IPR044068">
    <property type="entry name" value="CB"/>
</dbReference>
<evidence type="ECO:0000256" key="7">
    <source>
        <dbReference type="ARBA" id="ARBA00023172"/>
    </source>
</evidence>
<keyword evidence="8" id="KW-0131">Cell cycle</keyword>
<evidence type="ECO:0000256" key="3">
    <source>
        <dbReference type="ARBA" id="ARBA00022618"/>
    </source>
</evidence>
<keyword evidence="4" id="KW-0159">Chromosome partition</keyword>
<comment type="caution">
    <text evidence="12">The sequence shown here is derived from an EMBL/GenBank/DDBJ whole genome shotgun (WGS) entry which is preliminary data.</text>
</comment>
<evidence type="ECO:0000259" key="11">
    <source>
        <dbReference type="PROSITE" id="PS51900"/>
    </source>
</evidence>
<accession>A0A6I1FEH2</accession>
<keyword evidence="13" id="KW-1185">Reference proteome</keyword>
<evidence type="ECO:0000256" key="6">
    <source>
        <dbReference type="ARBA" id="ARBA00023125"/>
    </source>
</evidence>
<dbReference type="InterPro" id="IPR004107">
    <property type="entry name" value="Integrase_SAM-like_N"/>
</dbReference>
<dbReference type="GO" id="GO:0007059">
    <property type="term" value="P:chromosome segregation"/>
    <property type="evidence" value="ECO:0007669"/>
    <property type="project" value="UniProtKB-KW"/>
</dbReference>
<keyword evidence="7" id="KW-0233">DNA recombination</keyword>
<evidence type="ECO:0000256" key="1">
    <source>
        <dbReference type="ARBA" id="ARBA00004496"/>
    </source>
</evidence>
<dbReference type="GO" id="GO:0005737">
    <property type="term" value="C:cytoplasm"/>
    <property type="evidence" value="ECO:0007669"/>
    <property type="project" value="UniProtKB-SubCell"/>
</dbReference>